<dbReference type="Proteomes" id="UP000050424">
    <property type="component" value="Unassembled WGS sequence"/>
</dbReference>
<feature type="region of interest" description="Disordered" evidence="1">
    <location>
        <begin position="1"/>
        <end position="20"/>
    </location>
</feature>
<name>A0A0N8H6Y2_9HYPO</name>
<gene>
    <name evidence="2" type="ORF">AK830_g6344</name>
</gene>
<proteinExistence type="predicted"/>
<evidence type="ECO:0000313" key="2">
    <source>
        <dbReference type="EMBL" id="KPM40244.1"/>
    </source>
</evidence>
<evidence type="ECO:0000256" key="1">
    <source>
        <dbReference type="SAM" id="MobiDB-lite"/>
    </source>
</evidence>
<dbReference type="EMBL" id="LKCW01000088">
    <property type="protein sequence ID" value="KPM40244.1"/>
    <property type="molecule type" value="Genomic_DNA"/>
</dbReference>
<evidence type="ECO:0000313" key="3">
    <source>
        <dbReference type="Proteomes" id="UP000050424"/>
    </source>
</evidence>
<dbReference type="OrthoDB" id="10653673at2759"/>
<accession>A0A0N8H6Y2</accession>
<keyword evidence="3" id="KW-1185">Reference proteome</keyword>
<comment type="caution">
    <text evidence="2">The sequence shown here is derived from an EMBL/GenBank/DDBJ whole genome shotgun (WGS) entry which is preliminary data.</text>
</comment>
<organism evidence="2 3">
    <name type="scientific">Neonectria ditissima</name>
    <dbReference type="NCBI Taxonomy" id="78410"/>
    <lineage>
        <taxon>Eukaryota</taxon>
        <taxon>Fungi</taxon>
        <taxon>Dikarya</taxon>
        <taxon>Ascomycota</taxon>
        <taxon>Pezizomycotina</taxon>
        <taxon>Sordariomycetes</taxon>
        <taxon>Hypocreomycetidae</taxon>
        <taxon>Hypocreales</taxon>
        <taxon>Nectriaceae</taxon>
        <taxon>Neonectria</taxon>
    </lineage>
</organism>
<dbReference type="AlphaFoldDB" id="A0A0N8H6Y2"/>
<sequence length="126" mass="13683">MASEQEDKPPTGPVLNSTPEIIGAVEMTLTPEEMARQRDEFAAVKLGKGAKRMTAAAAAKMPPSSAPATRYLPSSETWAPYVPDGLISASQWPKILDEVQRHVSPVVEAKVSRAERLAERSRRKGD</sequence>
<protein>
    <submittedName>
        <fullName evidence="2">Uncharacterized protein</fullName>
    </submittedName>
</protein>
<reference evidence="2 3" key="1">
    <citation type="submission" date="2015-09" db="EMBL/GenBank/DDBJ databases">
        <title>Draft genome of a European isolate of the apple canker pathogen Neonectria ditissima.</title>
        <authorList>
            <person name="Gomez-Cortecero A."/>
            <person name="Harrison R.J."/>
            <person name="Armitage A.D."/>
        </authorList>
    </citation>
    <scope>NUCLEOTIDE SEQUENCE [LARGE SCALE GENOMIC DNA]</scope>
    <source>
        <strain evidence="2 3">R09/05</strain>
    </source>
</reference>